<evidence type="ECO:0000313" key="2">
    <source>
        <dbReference type="Proteomes" id="UP001596022"/>
    </source>
</evidence>
<gene>
    <name evidence="1" type="ORF">ACFO4N_15675</name>
</gene>
<dbReference type="PANTHER" id="PTHR48098">
    <property type="entry name" value="ENTEROCHELIN ESTERASE-RELATED"/>
    <property type="match status" value="1"/>
</dbReference>
<dbReference type="InterPro" id="IPR050583">
    <property type="entry name" value="Mycobacterial_A85_antigen"/>
</dbReference>
<dbReference type="EMBL" id="JBHSFW010000016">
    <property type="protein sequence ID" value="MFC4620153.1"/>
    <property type="molecule type" value="Genomic_DNA"/>
</dbReference>
<dbReference type="Gene3D" id="3.40.50.1820">
    <property type="entry name" value="alpha/beta hydrolase"/>
    <property type="match status" value="1"/>
</dbReference>
<name>A0ABV9GPH7_9BACL</name>
<dbReference type="Pfam" id="PF00756">
    <property type="entry name" value="Esterase"/>
    <property type="match status" value="1"/>
</dbReference>
<dbReference type="GO" id="GO:0016787">
    <property type="term" value="F:hydrolase activity"/>
    <property type="evidence" value="ECO:0007669"/>
    <property type="project" value="UniProtKB-KW"/>
</dbReference>
<comment type="caution">
    <text evidence="1">The sequence shown here is derived from an EMBL/GenBank/DDBJ whole genome shotgun (WGS) entry which is preliminary data.</text>
</comment>
<protein>
    <submittedName>
        <fullName evidence="1">Alpha/beta hydrolase</fullName>
    </submittedName>
</protein>
<dbReference type="InterPro" id="IPR029058">
    <property type="entry name" value="AB_hydrolase_fold"/>
</dbReference>
<dbReference type="SUPFAM" id="SSF53474">
    <property type="entry name" value="alpha/beta-Hydrolases"/>
    <property type="match status" value="1"/>
</dbReference>
<evidence type="ECO:0000313" key="1">
    <source>
        <dbReference type="EMBL" id="MFC4620153.1"/>
    </source>
</evidence>
<reference evidence="2" key="1">
    <citation type="journal article" date="2019" name="Int. J. Syst. Evol. Microbiol.">
        <title>The Global Catalogue of Microorganisms (GCM) 10K type strain sequencing project: providing services to taxonomists for standard genome sequencing and annotation.</title>
        <authorList>
            <consortium name="The Broad Institute Genomics Platform"/>
            <consortium name="The Broad Institute Genome Sequencing Center for Infectious Disease"/>
            <person name="Wu L."/>
            <person name="Ma J."/>
        </authorList>
    </citation>
    <scope>NUCLEOTIDE SEQUENCE [LARGE SCALE GENOMIC DNA]</scope>
    <source>
        <strain evidence="2">CGMCC 1.16306</strain>
    </source>
</reference>
<dbReference type="Proteomes" id="UP001596022">
    <property type="component" value="Unassembled WGS sequence"/>
</dbReference>
<dbReference type="InterPro" id="IPR000801">
    <property type="entry name" value="Esterase-like"/>
</dbReference>
<proteinExistence type="predicted"/>
<dbReference type="RefSeq" id="WP_376847258.1">
    <property type="nucleotide sequence ID" value="NZ_JBHSFW010000016.1"/>
</dbReference>
<keyword evidence="2" id="KW-1185">Reference proteome</keyword>
<dbReference type="PANTHER" id="PTHR48098:SF3">
    <property type="entry name" value="IRON(III) ENTEROBACTIN ESTERASE"/>
    <property type="match status" value="1"/>
</dbReference>
<sequence>MRKSKRQVEELVFQSQCLNEKITSVVHLPADYSPLFTYPILIVQDGQDYFNLGRLADLSEKLVATGQIHSIIIVAIPYSNVKDRWQCYHPNGKNHDGYLRFLVHELLPELSRRYAIDDIASERALLGDSLGATASLLAALRYPHTFGRVILQSPMVDEEVLNRLRAFNFAPQLSIYHSIGRYETAVRTTNGGIANFTEANQRLFHVLKDLPLAYYCFEEHEGDHTWTYWQDDLKEAMIRMFMRSETDRKPW</sequence>
<organism evidence="1 2">
    <name type="scientific">Camelliibacillus cellulosilyticus</name>
    <dbReference type="NCBI Taxonomy" id="2174486"/>
    <lineage>
        <taxon>Bacteria</taxon>
        <taxon>Bacillati</taxon>
        <taxon>Bacillota</taxon>
        <taxon>Bacilli</taxon>
        <taxon>Bacillales</taxon>
        <taxon>Sporolactobacillaceae</taxon>
        <taxon>Camelliibacillus</taxon>
    </lineage>
</organism>
<keyword evidence="1" id="KW-0378">Hydrolase</keyword>
<accession>A0ABV9GPH7</accession>